<proteinExistence type="predicted"/>
<keyword evidence="2" id="KW-1185">Reference proteome</keyword>
<evidence type="ECO:0000313" key="2">
    <source>
        <dbReference type="Proteomes" id="UP001165960"/>
    </source>
</evidence>
<dbReference type="EMBL" id="QTSX02000019">
    <property type="protein sequence ID" value="KAJ9090020.1"/>
    <property type="molecule type" value="Genomic_DNA"/>
</dbReference>
<evidence type="ECO:0000313" key="1">
    <source>
        <dbReference type="EMBL" id="KAJ9090020.1"/>
    </source>
</evidence>
<organism evidence="1 2">
    <name type="scientific">Entomophthora muscae</name>
    <dbReference type="NCBI Taxonomy" id="34485"/>
    <lineage>
        <taxon>Eukaryota</taxon>
        <taxon>Fungi</taxon>
        <taxon>Fungi incertae sedis</taxon>
        <taxon>Zoopagomycota</taxon>
        <taxon>Entomophthoromycotina</taxon>
        <taxon>Entomophthoromycetes</taxon>
        <taxon>Entomophthorales</taxon>
        <taxon>Entomophthoraceae</taxon>
        <taxon>Entomophthora</taxon>
    </lineage>
</organism>
<reference evidence="1" key="1">
    <citation type="submission" date="2022-04" db="EMBL/GenBank/DDBJ databases">
        <title>Genome of the entomopathogenic fungus Entomophthora muscae.</title>
        <authorList>
            <person name="Elya C."/>
            <person name="Lovett B.R."/>
            <person name="Lee E."/>
            <person name="Macias A.M."/>
            <person name="Hajek A.E."/>
            <person name="De Bivort B.L."/>
            <person name="Kasson M.T."/>
            <person name="De Fine Licht H.H."/>
            <person name="Stajich J.E."/>
        </authorList>
    </citation>
    <scope>NUCLEOTIDE SEQUENCE</scope>
    <source>
        <strain evidence="1">Berkeley</strain>
    </source>
</reference>
<keyword evidence="1" id="KW-0808">Transferase</keyword>
<name>A0ACC2USZ6_9FUNG</name>
<comment type="caution">
    <text evidence="1">The sequence shown here is derived from an EMBL/GenBank/DDBJ whole genome shotgun (WGS) entry which is preliminary data.</text>
</comment>
<sequence length="342" mass="37634">MPKPRFFSGSSHPELAALISERLGHPLSPLNTRKFSNGETGVEIGCSVRNEDVYLIQSGSGKVNDNLMELLILVSACKTSSARRITAVLPYFPYSKQSKAKNKRSAITAKMIANMLTMAGVDHIITLDLHSSQMQGFFNKPVDNLYAEPAIANWIRSTVPDYCEGIVVSKNAGGAKRVTSLADTLDLDFALIHNDPNHYEKNTRPYFDDETSAQEVQMPHNQPEYCLTLVGDVKDKVVFVLDDIIDKCGSFVEAADYLMKVGKAKRVIIIATHGVLSGDALVTLEKCQSISQVVVTNTYPIPPERRALSTKLVVIDISTTLSEAIRRTHNGESISFLFNNSL</sequence>
<accession>A0ACC2USZ6</accession>
<gene>
    <name evidence="1" type="primary">PRS1_2</name>
    <name evidence="1" type="ORF">DSO57_1006722</name>
</gene>
<dbReference type="EC" id="2.7.6.1" evidence="1"/>
<protein>
    <submittedName>
        <fullName evidence="1">Ribose-phosphate pyrophosphokinase 1</fullName>
        <ecNumber evidence="1">2.7.6.1</ecNumber>
    </submittedName>
</protein>
<dbReference type="Proteomes" id="UP001165960">
    <property type="component" value="Unassembled WGS sequence"/>
</dbReference>